<gene>
    <name evidence="2" type="ORF">GQ43DRAFT_380583</name>
</gene>
<reference evidence="2" key="1">
    <citation type="journal article" date="2020" name="Stud. Mycol.">
        <title>101 Dothideomycetes genomes: a test case for predicting lifestyles and emergence of pathogens.</title>
        <authorList>
            <person name="Haridas S."/>
            <person name="Albert R."/>
            <person name="Binder M."/>
            <person name="Bloem J."/>
            <person name="Labutti K."/>
            <person name="Salamov A."/>
            <person name="Andreopoulos B."/>
            <person name="Baker S."/>
            <person name="Barry K."/>
            <person name="Bills G."/>
            <person name="Bluhm B."/>
            <person name="Cannon C."/>
            <person name="Castanera R."/>
            <person name="Culley D."/>
            <person name="Daum C."/>
            <person name="Ezra D."/>
            <person name="Gonzalez J."/>
            <person name="Henrissat B."/>
            <person name="Kuo A."/>
            <person name="Liang C."/>
            <person name="Lipzen A."/>
            <person name="Lutzoni F."/>
            <person name="Magnuson J."/>
            <person name="Mondo S."/>
            <person name="Nolan M."/>
            <person name="Ohm R."/>
            <person name="Pangilinan J."/>
            <person name="Park H.-J."/>
            <person name="Ramirez L."/>
            <person name="Alfaro M."/>
            <person name="Sun H."/>
            <person name="Tritt A."/>
            <person name="Yoshinaga Y."/>
            <person name="Zwiers L.-H."/>
            <person name="Turgeon B."/>
            <person name="Goodwin S."/>
            <person name="Spatafora J."/>
            <person name="Crous P."/>
            <person name="Grigoriev I."/>
        </authorList>
    </citation>
    <scope>NUCLEOTIDE SEQUENCE</scope>
    <source>
        <strain evidence="2">ATCC 74209</strain>
    </source>
</reference>
<sequence>MTSSTSAATSPPQAPPPRTNLSFPLKLYKTTDIQSNPPLNTSLTTFINHVFASQKWDRDRTTLRFPTAESLVEMLGPDGWIVVLMEPTSASEQQQGNGDGEEGFREEIIACAAAVPWAGDVSGVKADENGTEEEGYEIKTVTSAKAPVSYRKQGLASRCVAKLEEHLLSTVKAEGGGKKKVDLWIQTEEELNGEYWRRRGFVDVRRNHMPAGSWGAYREFVVVVLRKFIERK</sequence>
<evidence type="ECO:0000313" key="2">
    <source>
        <dbReference type="EMBL" id="KAF2197619.1"/>
    </source>
</evidence>
<comment type="caution">
    <text evidence="2">The sequence shown here is derived from an EMBL/GenBank/DDBJ whole genome shotgun (WGS) entry which is preliminary data.</text>
</comment>
<dbReference type="OrthoDB" id="3794209at2759"/>
<dbReference type="Proteomes" id="UP000799536">
    <property type="component" value="Unassembled WGS sequence"/>
</dbReference>
<evidence type="ECO:0000313" key="3">
    <source>
        <dbReference type="Proteomes" id="UP000799536"/>
    </source>
</evidence>
<dbReference type="EMBL" id="ML994216">
    <property type="protein sequence ID" value="KAF2197619.1"/>
    <property type="molecule type" value="Genomic_DNA"/>
</dbReference>
<accession>A0A9P4MLX1</accession>
<dbReference type="AlphaFoldDB" id="A0A9P4MLX1"/>
<feature type="region of interest" description="Disordered" evidence="1">
    <location>
        <begin position="1"/>
        <end position="22"/>
    </location>
</feature>
<proteinExistence type="predicted"/>
<protein>
    <submittedName>
        <fullName evidence="2">Uncharacterized protein</fullName>
    </submittedName>
</protein>
<evidence type="ECO:0000256" key="1">
    <source>
        <dbReference type="SAM" id="MobiDB-lite"/>
    </source>
</evidence>
<keyword evidence="3" id="KW-1185">Reference proteome</keyword>
<feature type="compositionally biased region" description="Low complexity" evidence="1">
    <location>
        <begin position="1"/>
        <end position="11"/>
    </location>
</feature>
<organism evidence="2 3">
    <name type="scientific">Delitschia confertaspora ATCC 74209</name>
    <dbReference type="NCBI Taxonomy" id="1513339"/>
    <lineage>
        <taxon>Eukaryota</taxon>
        <taxon>Fungi</taxon>
        <taxon>Dikarya</taxon>
        <taxon>Ascomycota</taxon>
        <taxon>Pezizomycotina</taxon>
        <taxon>Dothideomycetes</taxon>
        <taxon>Pleosporomycetidae</taxon>
        <taxon>Pleosporales</taxon>
        <taxon>Delitschiaceae</taxon>
        <taxon>Delitschia</taxon>
    </lineage>
</organism>
<name>A0A9P4MLX1_9PLEO</name>